<reference evidence="17" key="1">
    <citation type="submission" date="2022-08" db="EMBL/GenBank/DDBJ databases">
        <authorList>
            <consortium name="DOE Joint Genome Institute"/>
            <person name="Min B."/>
            <person name="Riley R."/>
            <person name="Sierra-Patev S."/>
            <person name="Naranjo-Ortiz M."/>
            <person name="Looney B."/>
            <person name="Konkel Z."/>
            <person name="Slot J.C."/>
            <person name="Sakamoto Y."/>
            <person name="Steenwyk J.L."/>
            <person name="Rokas A."/>
            <person name="Carro J."/>
            <person name="Camarero S."/>
            <person name="Ferreira P."/>
            <person name="Molpeceres G."/>
            <person name="Ruiz-Duenas F.J."/>
            <person name="Serrano A."/>
            <person name="Henrissat B."/>
            <person name="Drula E."/>
            <person name="Hughes K.W."/>
            <person name="Mata J.L."/>
            <person name="Ishikawa N.K."/>
            <person name="Vargas-Isla R."/>
            <person name="Ushijima S."/>
            <person name="Smith C.A."/>
            <person name="Ahrendt S."/>
            <person name="Andreopoulos W."/>
            <person name="He G."/>
            <person name="Labutti K."/>
            <person name="Lipzen A."/>
            <person name="Ng V."/>
            <person name="Sandor L."/>
            <person name="Barry K."/>
            <person name="Martinez A.T."/>
            <person name="Xiao Y."/>
            <person name="Gibbons J.G."/>
            <person name="Terashima K."/>
            <person name="Hibbett D.S."/>
            <person name="Grigoriev I.V."/>
        </authorList>
    </citation>
    <scope>NUCLEOTIDE SEQUENCE</scope>
    <source>
        <strain evidence="17">TFB9207</strain>
    </source>
</reference>
<evidence type="ECO:0000256" key="4">
    <source>
        <dbReference type="ARBA" id="ARBA00010609"/>
    </source>
</evidence>
<keyword evidence="11" id="KW-1015">Disulfide bond</keyword>
<comment type="catalytic activity">
    <reaction evidence="1">
        <text>4 hydroquinone + O2 = 4 benzosemiquinone + 2 H2O</text>
        <dbReference type="Rhea" id="RHEA:11276"/>
        <dbReference type="ChEBI" id="CHEBI:15377"/>
        <dbReference type="ChEBI" id="CHEBI:15379"/>
        <dbReference type="ChEBI" id="CHEBI:17594"/>
        <dbReference type="ChEBI" id="CHEBI:17977"/>
        <dbReference type="EC" id="1.10.3.2"/>
    </reaction>
</comment>
<dbReference type="GO" id="GO:0046274">
    <property type="term" value="P:lignin catabolic process"/>
    <property type="evidence" value="ECO:0007669"/>
    <property type="project" value="UniProtKB-KW"/>
</dbReference>
<evidence type="ECO:0000256" key="7">
    <source>
        <dbReference type="ARBA" id="ARBA00022723"/>
    </source>
</evidence>
<dbReference type="AlphaFoldDB" id="A0AA38PF65"/>
<name>A0AA38PF65_9AGAR</name>
<dbReference type="InterPro" id="IPR001117">
    <property type="entry name" value="Cu-oxidase_2nd"/>
</dbReference>
<evidence type="ECO:0000256" key="9">
    <source>
        <dbReference type="ARBA" id="ARBA00023002"/>
    </source>
</evidence>
<evidence type="ECO:0000256" key="8">
    <source>
        <dbReference type="ARBA" id="ARBA00022737"/>
    </source>
</evidence>
<dbReference type="EMBL" id="MU806036">
    <property type="protein sequence ID" value="KAJ3841540.1"/>
    <property type="molecule type" value="Genomic_DNA"/>
</dbReference>
<proteinExistence type="inferred from homology"/>
<keyword evidence="7" id="KW-0479">Metal-binding</keyword>
<dbReference type="InterPro" id="IPR011706">
    <property type="entry name" value="Cu-oxidase_C"/>
</dbReference>
<sequence length="504" mass="55508">MLTVGHDTDLIIVNSFISPDGFSRSAVLADGVFPGPLIVLTKGDHVRINVVNKLTDESMLKVTSIHWHGLFQKGSTWADGQCPIVPGDSFLYEFDVPDQAGSFWYHSHMSVQYCDGLRGPMVVYDPEDPYKDMYDIDDASTIITLADWYHLSASQLAELPPPPLPNATLVNGLGRHKDGPQVPLAVVAIEQGKRYRFRVFAISCQPSFNFSIDRHDMTVIEADGEYTRPHTVSSITIYAGQRYSLVVEAMQPIDNYAIRANPSTGNSGFDGGINMAILRYRGAPEFDPDYKEPEKDYRHLQETDLHLTDMHNFNQPGEPHINGADLNINMLFSTDPDTGDFTINGKSWDSPNVPVLLQILSGAQSAADLVPEGSLYLLPLNKVIQLTFSPGTTSATGPHPFHLHGHSFSVIRSAGSSDYNYVDPVRRDVVSTGAVDDNVTIRFTTDNPGPWFLHCHVDWHLNEGFAAVLAEDVPQTASEVVPGAWKDLCPSYDALAPEEHGGMT</sequence>
<accession>A0AA38PF65</accession>
<gene>
    <name evidence="17" type="ORF">F5878DRAFT_578221</name>
</gene>
<keyword evidence="9" id="KW-0560">Oxidoreductase</keyword>
<dbReference type="InterPro" id="IPR045087">
    <property type="entry name" value="Cu-oxidase_fam"/>
</dbReference>
<dbReference type="PROSITE" id="PS00079">
    <property type="entry name" value="MULTICOPPER_OXIDASE1"/>
    <property type="match status" value="1"/>
</dbReference>
<keyword evidence="6" id="KW-0964">Secreted</keyword>
<dbReference type="PANTHER" id="PTHR11709:SF511">
    <property type="entry name" value="LACCASE"/>
    <property type="match status" value="1"/>
</dbReference>
<dbReference type="Proteomes" id="UP001163846">
    <property type="component" value="Unassembled WGS sequence"/>
</dbReference>
<evidence type="ECO:0000259" key="15">
    <source>
        <dbReference type="Pfam" id="PF07731"/>
    </source>
</evidence>
<evidence type="ECO:0000256" key="5">
    <source>
        <dbReference type="ARBA" id="ARBA00012297"/>
    </source>
</evidence>
<dbReference type="SUPFAM" id="SSF49503">
    <property type="entry name" value="Cupredoxins"/>
    <property type="match status" value="3"/>
</dbReference>
<dbReference type="CDD" id="cd13903">
    <property type="entry name" value="CuRO_3_Tv-LCC_like"/>
    <property type="match status" value="1"/>
</dbReference>
<evidence type="ECO:0000256" key="11">
    <source>
        <dbReference type="ARBA" id="ARBA00023157"/>
    </source>
</evidence>
<evidence type="ECO:0000259" key="16">
    <source>
        <dbReference type="Pfam" id="PF07732"/>
    </source>
</evidence>
<dbReference type="Pfam" id="PF00394">
    <property type="entry name" value="Cu-oxidase"/>
    <property type="match status" value="1"/>
</dbReference>
<dbReference type="FunFam" id="2.60.40.420:FF:000045">
    <property type="entry name" value="Laccase 2"/>
    <property type="match status" value="1"/>
</dbReference>
<keyword evidence="13" id="KW-0439">Lignin degradation</keyword>
<feature type="domain" description="Plastocyanin-like" evidence="14">
    <location>
        <begin position="140"/>
        <end position="283"/>
    </location>
</feature>
<evidence type="ECO:0000256" key="2">
    <source>
        <dbReference type="ARBA" id="ARBA00001935"/>
    </source>
</evidence>
<evidence type="ECO:0000256" key="3">
    <source>
        <dbReference type="ARBA" id="ARBA00004613"/>
    </source>
</evidence>
<evidence type="ECO:0000256" key="6">
    <source>
        <dbReference type="ARBA" id="ARBA00022525"/>
    </source>
</evidence>
<dbReference type="InterPro" id="IPR008972">
    <property type="entry name" value="Cupredoxin"/>
</dbReference>
<comment type="subcellular location">
    <subcellularLocation>
        <location evidence="3">Secreted</location>
    </subcellularLocation>
</comment>
<dbReference type="InterPro" id="IPR033138">
    <property type="entry name" value="Cu_oxidase_CS"/>
</dbReference>
<evidence type="ECO:0000256" key="13">
    <source>
        <dbReference type="ARBA" id="ARBA00023185"/>
    </source>
</evidence>
<keyword evidence="8" id="KW-0677">Repeat</keyword>
<keyword evidence="10" id="KW-0186">Copper</keyword>
<dbReference type="GO" id="GO:0005576">
    <property type="term" value="C:extracellular region"/>
    <property type="evidence" value="ECO:0007669"/>
    <property type="project" value="UniProtKB-SubCell"/>
</dbReference>
<feature type="domain" description="Plastocyanin-like" evidence="15">
    <location>
        <begin position="351"/>
        <end position="472"/>
    </location>
</feature>
<evidence type="ECO:0000256" key="12">
    <source>
        <dbReference type="ARBA" id="ARBA00023180"/>
    </source>
</evidence>
<evidence type="ECO:0000256" key="1">
    <source>
        <dbReference type="ARBA" id="ARBA00000349"/>
    </source>
</evidence>
<dbReference type="InterPro" id="IPR011707">
    <property type="entry name" value="Cu-oxidase-like_N"/>
</dbReference>
<comment type="caution">
    <text evidence="17">The sequence shown here is derived from an EMBL/GenBank/DDBJ whole genome shotgun (WGS) entry which is preliminary data.</text>
</comment>
<dbReference type="GO" id="GO:0052716">
    <property type="term" value="F:hydroquinone:oxygen oxidoreductase activity"/>
    <property type="evidence" value="ECO:0007669"/>
    <property type="project" value="UniProtKB-EC"/>
</dbReference>
<feature type="domain" description="Plastocyanin-like" evidence="16">
    <location>
        <begin position="17"/>
        <end position="127"/>
    </location>
</feature>
<dbReference type="Pfam" id="PF07732">
    <property type="entry name" value="Cu-oxidase_3"/>
    <property type="match status" value="1"/>
</dbReference>
<evidence type="ECO:0000313" key="17">
    <source>
        <dbReference type="EMBL" id="KAJ3841540.1"/>
    </source>
</evidence>
<evidence type="ECO:0000256" key="10">
    <source>
        <dbReference type="ARBA" id="ARBA00023008"/>
    </source>
</evidence>
<evidence type="ECO:0000313" key="18">
    <source>
        <dbReference type="Proteomes" id="UP001163846"/>
    </source>
</evidence>
<keyword evidence="18" id="KW-1185">Reference proteome</keyword>
<dbReference type="Gene3D" id="2.60.40.420">
    <property type="entry name" value="Cupredoxins - blue copper proteins"/>
    <property type="match status" value="3"/>
</dbReference>
<protein>
    <recommendedName>
        <fullName evidence="5">laccase</fullName>
        <ecNumber evidence="5">1.10.3.2</ecNumber>
    </recommendedName>
</protein>
<dbReference type="Pfam" id="PF07731">
    <property type="entry name" value="Cu-oxidase_2"/>
    <property type="match status" value="1"/>
</dbReference>
<keyword evidence="12" id="KW-0325">Glycoprotein</keyword>
<comment type="similarity">
    <text evidence="4">Belongs to the multicopper oxidase family.</text>
</comment>
<evidence type="ECO:0000259" key="14">
    <source>
        <dbReference type="Pfam" id="PF00394"/>
    </source>
</evidence>
<dbReference type="FunFam" id="2.60.40.420:FF:000112">
    <property type="entry name" value="Laccase B"/>
    <property type="match status" value="1"/>
</dbReference>
<dbReference type="PANTHER" id="PTHR11709">
    <property type="entry name" value="MULTI-COPPER OXIDASE"/>
    <property type="match status" value="1"/>
</dbReference>
<dbReference type="GO" id="GO:0005507">
    <property type="term" value="F:copper ion binding"/>
    <property type="evidence" value="ECO:0007669"/>
    <property type="project" value="InterPro"/>
</dbReference>
<comment type="cofactor">
    <cofactor evidence="2">
        <name>Cu cation</name>
        <dbReference type="ChEBI" id="CHEBI:23378"/>
    </cofactor>
</comment>
<dbReference type="EC" id="1.10.3.2" evidence="5"/>
<organism evidence="17 18">
    <name type="scientific">Lentinula raphanica</name>
    <dbReference type="NCBI Taxonomy" id="153919"/>
    <lineage>
        <taxon>Eukaryota</taxon>
        <taxon>Fungi</taxon>
        <taxon>Dikarya</taxon>
        <taxon>Basidiomycota</taxon>
        <taxon>Agaricomycotina</taxon>
        <taxon>Agaricomycetes</taxon>
        <taxon>Agaricomycetidae</taxon>
        <taxon>Agaricales</taxon>
        <taxon>Marasmiineae</taxon>
        <taxon>Omphalotaceae</taxon>
        <taxon>Lentinula</taxon>
    </lineage>
</organism>